<keyword evidence="4" id="KW-0804">Transcription</keyword>
<organism evidence="5 6">
    <name type="scientific">Pannonibacter tanglangensis</name>
    <dbReference type="NCBI Taxonomy" id="2750084"/>
    <lineage>
        <taxon>Bacteria</taxon>
        <taxon>Pseudomonadati</taxon>
        <taxon>Pseudomonadota</taxon>
        <taxon>Alphaproteobacteria</taxon>
        <taxon>Hyphomicrobiales</taxon>
        <taxon>Stappiaceae</taxon>
        <taxon>Pannonibacter</taxon>
    </lineage>
</organism>
<dbReference type="PANTHER" id="PTHR30126:SF94">
    <property type="entry name" value="LYSR FAMILY TRANSCRIPTIONAL REGULATOR"/>
    <property type="match status" value="1"/>
</dbReference>
<dbReference type="InterPro" id="IPR000847">
    <property type="entry name" value="LysR_HTH_N"/>
</dbReference>
<dbReference type="PRINTS" id="PR00039">
    <property type="entry name" value="HTHLYSR"/>
</dbReference>
<dbReference type="RefSeq" id="WP_161673081.1">
    <property type="nucleotide sequence ID" value="NZ_JAABLP010000001.1"/>
</dbReference>
<keyword evidence="6" id="KW-1185">Reference proteome</keyword>
<evidence type="ECO:0000313" key="5">
    <source>
        <dbReference type="EMBL" id="NBN77937.1"/>
    </source>
</evidence>
<dbReference type="PANTHER" id="PTHR30126">
    <property type="entry name" value="HTH-TYPE TRANSCRIPTIONAL REGULATOR"/>
    <property type="match status" value="1"/>
</dbReference>
<dbReference type="SUPFAM" id="SSF53850">
    <property type="entry name" value="Periplasmic binding protein-like II"/>
    <property type="match status" value="1"/>
</dbReference>
<evidence type="ECO:0000313" key="6">
    <source>
        <dbReference type="Proteomes" id="UP000586722"/>
    </source>
</evidence>
<evidence type="ECO:0000256" key="3">
    <source>
        <dbReference type="ARBA" id="ARBA00023125"/>
    </source>
</evidence>
<gene>
    <name evidence="5" type="ORF">GWI72_06600</name>
</gene>
<proteinExistence type="inferred from homology"/>
<dbReference type="InterPro" id="IPR036388">
    <property type="entry name" value="WH-like_DNA-bd_sf"/>
</dbReference>
<dbReference type="Pfam" id="PF00126">
    <property type="entry name" value="HTH_1"/>
    <property type="match status" value="1"/>
</dbReference>
<dbReference type="InterPro" id="IPR036390">
    <property type="entry name" value="WH_DNA-bd_sf"/>
</dbReference>
<dbReference type="PROSITE" id="PS50931">
    <property type="entry name" value="HTH_LYSR"/>
    <property type="match status" value="1"/>
</dbReference>
<keyword evidence="2" id="KW-0805">Transcription regulation</keyword>
<dbReference type="InterPro" id="IPR005119">
    <property type="entry name" value="LysR_subst-bd"/>
</dbReference>
<keyword evidence="3" id="KW-0238">DNA-binding</keyword>
<evidence type="ECO:0000256" key="4">
    <source>
        <dbReference type="ARBA" id="ARBA00023163"/>
    </source>
</evidence>
<dbReference type="CDD" id="cd05466">
    <property type="entry name" value="PBP2_LTTR_substrate"/>
    <property type="match status" value="1"/>
</dbReference>
<dbReference type="Gene3D" id="1.10.10.10">
    <property type="entry name" value="Winged helix-like DNA-binding domain superfamily/Winged helix DNA-binding domain"/>
    <property type="match status" value="1"/>
</dbReference>
<dbReference type="GO" id="GO:0003700">
    <property type="term" value="F:DNA-binding transcription factor activity"/>
    <property type="evidence" value="ECO:0007669"/>
    <property type="project" value="InterPro"/>
</dbReference>
<accession>A0A7X5J8J5</accession>
<evidence type="ECO:0000256" key="1">
    <source>
        <dbReference type="ARBA" id="ARBA00009437"/>
    </source>
</evidence>
<dbReference type="SUPFAM" id="SSF46785">
    <property type="entry name" value="Winged helix' DNA-binding domain"/>
    <property type="match status" value="1"/>
</dbReference>
<evidence type="ECO:0000256" key="2">
    <source>
        <dbReference type="ARBA" id="ARBA00023015"/>
    </source>
</evidence>
<dbReference type="GO" id="GO:0000976">
    <property type="term" value="F:transcription cis-regulatory region binding"/>
    <property type="evidence" value="ECO:0007669"/>
    <property type="project" value="TreeGrafter"/>
</dbReference>
<dbReference type="Pfam" id="PF03466">
    <property type="entry name" value="LysR_substrate"/>
    <property type="match status" value="1"/>
</dbReference>
<dbReference type="AlphaFoldDB" id="A0A7X5J8J5"/>
<dbReference type="EMBL" id="JAABLQ010000001">
    <property type="protein sequence ID" value="NBN77937.1"/>
    <property type="molecule type" value="Genomic_DNA"/>
</dbReference>
<comment type="similarity">
    <text evidence="1">Belongs to the LysR transcriptional regulatory family.</text>
</comment>
<dbReference type="Gene3D" id="3.40.190.290">
    <property type="match status" value="1"/>
</dbReference>
<dbReference type="Proteomes" id="UP000586722">
    <property type="component" value="Unassembled WGS sequence"/>
</dbReference>
<reference evidence="6" key="1">
    <citation type="submission" date="2020-01" db="EMBL/GenBank/DDBJ databases">
        <authorList>
            <person name="Fang Y."/>
            <person name="Sun R."/>
            <person name="Nie L."/>
            <person name="He J."/>
            <person name="Hao L."/>
            <person name="Wang L."/>
            <person name="Su S."/>
            <person name="Lv E."/>
            <person name="Zhang Z."/>
            <person name="Xie R."/>
            <person name="Liu H."/>
        </authorList>
    </citation>
    <scope>NUCLEOTIDE SEQUENCE [LARGE SCALE GENOMIC DNA]</scope>
    <source>
        <strain evidence="6">XCT-53</strain>
    </source>
</reference>
<protein>
    <submittedName>
        <fullName evidence="5">LysR family transcriptional regulator</fullName>
    </submittedName>
</protein>
<sequence length="306" mass="33192">MSLTLSRIRAVNAVAAGGSYAAAARALGLSQPAISRHVRDLEAEFGVRLFDRKNGLLQATPVCLELCDVAERMAEAERHAMRILMRHNTLLNGRLTIGLGNSMPGMALIAAFHKRHPSIEIAVETGSHEAITRAVLTRAVDIGILPDVPRDGRFRHDLLMRQNVVAIVHPASPLAGLPSVSCQRLLQEPLIFRTRGSSTQRVVDRAFRAAGVEPVPLLTLDTRDAVYEAVVNGLGVGFMWRNGTGRTDIVRRLTVTEMSREYDEMVFALSEEKSVLHDAFFATVSAFRAEQDGGAGRDGVAALAAP</sequence>
<name>A0A7X5J8J5_9HYPH</name>
<comment type="caution">
    <text evidence="5">The sequence shown here is derived from an EMBL/GenBank/DDBJ whole genome shotgun (WGS) entry which is preliminary data.</text>
</comment>